<feature type="compositionally biased region" description="Basic residues" evidence="1">
    <location>
        <begin position="28"/>
        <end position="39"/>
    </location>
</feature>
<accession>A0A1W9ZK65</accession>
<protein>
    <submittedName>
        <fullName evidence="2">Uncharacterized protein</fullName>
    </submittedName>
</protein>
<evidence type="ECO:0000313" key="3">
    <source>
        <dbReference type="Proteomes" id="UP000192707"/>
    </source>
</evidence>
<evidence type="ECO:0000313" key="2">
    <source>
        <dbReference type="EMBL" id="ORA16934.1"/>
    </source>
</evidence>
<feature type="region of interest" description="Disordered" evidence="1">
    <location>
        <begin position="1"/>
        <end position="46"/>
    </location>
</feature>
<gene>
    <name evidence="2" type="ORF">BST14_09940</name>
</gene>
<evidence type="ECO:0000256" key="1">
    <source>
        <dbReference type="SAM" id="MobiDB-lite"/>
    </source>
</evidence>
<reference evidence="2 3" key="1">
    <citation type="submission" date="2016-12" db="EMBL/GenBank/DDBJ databases">
        <title>The new phylogeny of genus Mycobacterium.</title>
        <authorList>
            <person name="Tortoli E."/>
            <person name="Trovato A."/>
            <person name="Cirillo D.M."/>
        </authorList>
    </citation>
    <scope>NUCLEOTIDE SEQUENCE [LARGE SCALE GENOMIC DNA]</scope>
    <source>
        <strain evidence="2 3">DSM 45069</strain>
    </source>
</reference>
<dbReference type="AlphaFoldDB" id="A0A1W9ZK65"/>
<comment type="caution">
    <text evidence="2">The sequence shown here is derived from an EMBL/GenBank/DDBJ whole genome shotgun (WGS) entry which is preliminary data.</text>
</comment>
<organism evidence="2 3">
    <name type="scientific">Mycobacterium arosiense ATCC BAA-1401 = DSM 45069</name>
    <dbReference type="NCBI Taxonomy" id="1265311"/>
    <lineage>
        <taxon>Bacteria</taxon>
        <taxon>Bacillati</taxon>
        <taxon>Actinomycetota</taxon>
        <taxon>Actinomycetes</taxon>
        <taxon>Mycobacteriales</taxon>
        <taxon>Mycobacteriaceae</taxon>
        <taxon>Mycobacterium</taxon>
        <taxon>Mycobacterium avium complex (MAC)</taxon>
    </lineage>
</organism>
<dbReference type="EMBL" id="MVHG01000016">
    <property type="protein sequence ID" value="ORA16934.1"/>
    <property type="molecule type" value="Genomic_DNA"/>
</dbReference>
<proteinExistence type="predicted"/>
<dbReference type="Proteomes" id="UP000192707">
    <property type="component" value="Unassembled WGS sequence"/>
</dbReference>
<keyword evidence="3" id="KW-1185">Reference proteome</keyword>
<sequence>MESPDIPGRFTTAAAVSNGNLRDAPSIPHRKTIRHRRPPGPRPFCTPRGALIITPRICDEIGY</sequence>
<name>A0A1W9ZK65_MYCAI</name>